<feature type="region of interest" description="Disordered" evidence="4">
    <location>
        <begin position="303"/>
        <end position="343"/>
    </location>
</feature>
<dbReference type="PANTHER" id="PTHR12151:SF8">
    <property type="entry name" value="THIOREDOXIN DOMAIN-CONTAINING PROTEIN"/>
    <property type="match status" value="1"/>
</dbReference>
<dbReference type="SUPFAM" id="SSF52833">
    <property type="entry name" value="Thioredoxin-like"/>
    <property type="match status" value="1"/>
</dbReference>
<evidence type="ECO:0000256" key="3">
    <source>
        <dbReference type="PIRSR" id="PIRSR603782-2"/>
    </source>
</evidence>
<keyword evidence="5" id="KW-0812">Transmembrane</keyword>
<protein>
    <submittedName>
        <fullName evidence="6">Electron transport protein SCO1/SenC</fullName>
    </submittedName>
</protein>
<feature type="disulfide bond" description="Redox-active" evidence="3">
    <location>
        <begin position="113"/>
        <end position="117"/>
    </location>
</feature>
<evidence type="ECO:0000256" key="5">
    <source>
        <dbReference type="SAM" id="Phobius"/>
    </source>
</evidence>
<evidence type="ECO:0000313" key="7">
    <source>
        <dbReference type="Proteomes" id="UP000011529"/>
    </source>
</evidence>
<gene>
    <name evidence="6" type="ORF">RE6C_02988</name>
</gene>
<organism evidence="6 7">
    <name type="scientific">Rhodopirellula europaea 6C</name>
    <dbReference type="NCBI Taxonomy" id="1263867"/>
    <lineage>
        <taxon>Bacteria</taxon>
        <taxon>Pseudomonadati</taxon>
        <taxon>Planctomycetota</taxon>
        <taxon>Planctomycetia</taxon>
        <taxon>Pirellulales</taxon>
        <taxon>Pirellulaceae</taxon>
        <taxon>Rhodopirellula</taxon>
    </lineage>
</organism>
<name>M2AGM0_9BACT</name>
<comment type="caution">
    <text evidence="6">The sequence shown here is derived from an EMBL/GenBank/DDBJ whole genome shotgun (WGS) entry which is preliminary data.</text>
</comment>
<keyword evidence="7" id="KW-1185">Reference proteome</keyword>
<dbReference type="Gene3D" id="3.40.30.10">
    <property type="entry name" value="Glutaredoxin"/>
    <property type="match status" value="1"/>
</dbReference>
<proteinExistence type="inferred from homology"/>
<dbReference type="InterPro" id="IPR036249">
    <property type="entry name" value="Thioredoxin-like_sf"/>
</dbReference>
<feature type="transmembrane region" description="Helical" evidence="5">
    <location>
        <begin position="276"/>
        <end position="297"/>
    </location>
</feature>
<feature type="compositionally biased region" description="Low complexity" evidence="4">
    <location>
        <begin position="317"/>
        <end position="329"/>
    </location>
</feature>
<dbReference type="CDD" id="cd02968">
    <property type="entry name" value="SCO"/>
    <property type="match status" value="1"/>
</dbReference>
<dbReference type="PANTHER" id="PTHR12151">
    <property type="entry name" value="ELECTRON TRANSPORT PROTIN SCO1/SENC FAMILY MEMBER"/>
    <property type="match status" value="1"/>
</dbReference>
<keyword evidence="5" id="KW-0472">Membrane</keyword>
<evidence type="ECO:0000256" key="2">
    <source>
        <dbReference type="PIRSR" id="PIRSR603782-1"/>
    </source>
</evidence>
<reference evidence="6" key="1">
    <citation type="submission" date="2012-11" db="EMBL/GenBank/DDBJ databases">
        <title>Permanent draft genomes of Rhodopirellula europaea strain SH398 and 6C.</title>
        <authorList>
            <person name="Richter M."/>
            <person name="Richter-Heitmann T."/>
            <person name="Frank C."/>
            <person name="Harder J."/>
            <person name="Glockner F.O."/>
        </authorList>
    </citation>
    <scope>NUCLEOTIDE SEQUENCE</scope>
    <source>
        <strain evidence="6">6C</strain>
    </source>
</reference>
<evidence type="ECO:0000256" key="4">
    <source>
        <dbReference type="SAM" id="MobiDB-lite"/>
    </source>
</evidence>
<keyword evidence="3" id="KW-1015">Disulfide bond</keyword>
<dbReference type="GO" id="GO:0046872">
    <property type="term" value="F:metal ion binding"/>
    <property type="evidence" value="ECO:0007669"/>
    <property type="project" value="UniProtKB-KW"/>
</dbReference>
<dbReference type="EMBL" id="ANMO01000122">
    <property type="protein sequence ID" value="EMB16275.1"/>
    <property type="molecule type" value="Genomic_DNA"/>
</dbReference>
<comment type="similarity">
    <text evidence="1">Belongs to the SCO1/2 family.</text>
</comment>
<dbReference type="AlphaFoldDB" id="M2AGM0"/>
<evidence type="ECO:0000256" key="1">
    <source>
        <dbReference type="ARBA" id="ARBA00010996"/>
    </source>
</evidence>
<feature type="binding site" evidence="2">
    <location>
        <position position="113"/>
    </location>
    <ligand>
        <name>Cu cation</name>
        <dbReference type="ChEBI" id="CHEBI:23378"/>
    </ligand>
</feature>
<reference evidence="6" key="2">
    <citation type="journal article" date="2013" name="Mar. Genomics">
        <title>Expression of sulfatases in Rhodopirellula baltica and the diversity of sulfatases in the genus Rhodopirellula.</title>
        <authorList>
            <person name="Wegner C.E."/>
            <person name="Richter-Heitmann T."/>
            <person name="Klindworth A."/>
            <person name="Klockow C."/>
            <person name="Richter M."/>
            <person name="Achstetter T."/>
            <person name="Glockner F.O."/>
            <person name="Harder J."/>
        </authorList>
    </citation>
    <scope>NUCLEOTIDE SEQUENCE [LARGE SCALE GENOMIC DNA]</scope>
    <source>
        <strain evidence="6">6C</strain>
    </source>
</reference>
<evidence type="ECO:0000313" key="6">
    <source>
        <dbReference type="EMBL" id="EMB16275.1"/>
    </source>
</evidence>
<dbReference type="Pfam" id="PF02630">
    <property type="entry name" value="SCO1-SenC"/>
    <property type="match status" value="1"/>
</dbReference>
<dbReference type="InterPro" id="IPR003782">
    <property type="entry name" value="SCO1/SenC"/>
</dbReference>
<keyword evidence="2" id="KW-0479">Metal-binding</keyword>
<accession>M2AGM0</accession>
<sequence>MKTTLMKTHFTSRTTSHLPAASWMLGVAWVVLLVGGESKTWAQPSTRADDQGADVLLNDGIPKGVENVTVEQRLGNQLPGDMKLIDSKGRKLTLSHYLDGERPLILTLNYSNCPMLCNVQLNQLAQSLDKMDDLKIGEDFQLLSVSIDPTETDLRLRETKQRYVEQVPSHSKADEGWSFTRTTQANVKRLAKEVGFSYKYNPRTKEYAHPAMLAFVSPDGVITRYSLGVAFPPDQMKLALVEAGQGNVGDIVDQFVLWCYSYDPNENSYVPQAWKMMRAGGLITITLLGLALLPYWLGRKGSPSNAAGEETHDGNVSSTAGSDDASGSAPLKPTQWHLSGNAD</sequence>
<keyword evidence="5" id="KW-1133">Transmembrane helix</keyword>
<feature type="binding site" evidence="2">
    <location>
        <position position="117"/>
    </location>
    <ligand>
        <name>Cu cation</name>
        <dbReference type="ChEBI" id="CHEBI:23378"/>
    </ligand>
</feature>
<keyword evidence="2" id="KW-0186">Copper</keyword>
<dbReference type="PATRIC" id="fig|1263867.3.peg.3193"/>
<dbReference type="Proteomes" id="UP000011529">
    <property type="component" value="Unassembled WGS sequence"/>
</dbReference>
<feature type="binding site" evidence="2">
    <location>
        <position position="209"/>
    </location>
    <ligand>
        <name>Cu cation</name>
        <dbReference type="ChEBI" id="CHEBI:23378"/>
    </ligand>
</feature>